<feature type="region of interest" description="Disordered" evidence="5">
    <location>
        <begin position="603"/>
        <end position="638"/>
    </location>
</feature>
<dbReference type="Gene3D" id="1.20.1280.290">
    <property type="match status" value="1"/>
</dbReference>
<evidence type="ECO:0000313" key="8">
    <source>
        <dbReference type="Proteomes" id="UP000282582"/>
    </source>
</evidence>
<comment type="caution">
    <text evidence="7">The sequence shown here is derived from an EMBL/GenBank/DDBJ whole genome shotgun (WGS) entry which is preliminary data.</text>
</comment>
<gene>
    <name evidence="7" type="ORF">D0868_06796</name>
</gene>
<evidence type="ECO:0008006" key="9">
    <source>
        <dbReference type="Google" id="ProtNLM"/>
    </source>
</evidence>
<feature type="compositionally biased region" description="Basic and acidic residues" evidence="5">
    <location>
        <begin position="351"/>
        <end position="360"/>
    </location>
</feature>
<feature type="compositionally biased region" description="Polar residues" evidence="5">
    <location>
        <begin position="614"/>
        <end position="623"/>
    </location>
</feature>
<dbReference type="AlphaFoldDB" id="A0A3M6YNS7"/>
<feature type="transmembrane region" description="Helical" evidence="6">
    <location>
        <begin position="146"/>
        <end position="171"/>
    </location>
</feature>
<feature type="compositionally biased region" description="Basic and acidic residues" evidence="5">
    <location>
        <begin position="603"/>
        <end position="613"/>
    </location>
</feature>
<dbReference type="SMART" id="SM00679">
    <property type="entry name" value="CTNS"/>
    <property type="match status" value="2"/>
</dbReference>
<reference evidence="7 8" key="1">
    <citation type="journal article" date="2018" name="BMC Genomics">
        <title>Genomic evidence for intraspecific hybridization in a clonal and extremely halotolerant yeast.</title>
        <authorList>
            <person name="Gostincar C."/>
            <person name="Stajich J.E."/>
            <person name="Zupancic J."/>
            <person name="Zalar P."/>
            <person name="Gunde-Cimerman N."/>
        </authorList>
    </citation>
    <scope>NUCLEOTIDE SEQUENCE [LARGE SCALE GENOMIC DNA]</scope>
    <source>
        <strain evidence="7 8">EXF-6654</strain>
    </source>
</reference>
<comment type="subcellular location">
    <subcellularLocation>
        <location evidence="1">Membrane</location>
        <topology evidence="1">Multi-pass membrane protein</topology>
    </subcellularLocation>
</comment>
<dbReference type="PANTHER" id="PTHR16201:SF11">
    <property type="entry name" value="PQ-LOOP REPEAT-CONTAINING PROTEIN"/>
    <property type="match status" value="1"/>
</dbReference>
<sequence length="1102" mass="120283">MTTPVSSFASHHCNTLAYPNPYTTSLSILLVLGIFISYIPQHYKIIKCGTSEGLSPWWVLLGGLSSIAAMGNILTLPASREDMMCCREISGGACASALLGVVQIGVQWGCFMVMLYLTFFPGTSDHELAASSSSLRSAPPPSRRNAVLVGSTTLFAVLTVGIISTALVFAWPHHTQFWANTLGSIAGVLSAIQYLPQIWYTWRLGDVKSLSYITMFIQVPGAFVFAFSLWNRVGWEGWSTWLMFVVTGCLQGVLLCLAISYYLARRRLAKEVDDRDDYPRLDDVDGTAEPGAEVNEQTSLLSRQNQRGDHRASYDTARNKKRASYDTPRSKGRASYESTRSKTLPIGSGSRDTHRSDASKRHLSQLYAATPPEIDSDRSSSSGNDNDTGATQGQGIRQSTLSTMVYMLIIISEFKMTIHGFLSKAEELQEHPKNPEDRQHLHAIPPQGLARPPRVQNSERPSALASRRQQSPRPVETEVAKAKIQTQSVGADNGGSGPTIEGVAIEANAGPGHTGDRRDKNKDSGRCVRVLDDVQTGGNEIRQESKQKFSGAKKEALKLAGLSATSRVANAEQPDNFADPHSFGVVTASWRATDINSAIPTEERKASIKDIDKSTGNARSGINHTGRPSFGKLSELPSSEDTRLPADFAKTAFDVEAALLPAVILLELRPHARTEKILVEASAFARRAHQSIRIHKQFYSTVEGRALAGRCCFYTGVCRVARQQLDGRDHSPSKWFQKAIQDAKGFFEEAEWAESWLDACKGGRMMGNDAVGSTVSSSPRQHQGLSRSTSSAQQSHSTGNSVVSGLWRAVVGESSSPTRKRSELPLLRTAFPKRKQIDAEQGIDEETLSLASERAFQAGIVSPIIETQPLFTTVYTQSPESYEPSVVQTADGRSLDSEQSGPQLHIVDDDSPISDIPHNATGGLVPIEALKSPRNPLKTPAPKTNAISRPSVLKRQSTDNTSPKSRSPRYFITNPDTPQSPNATEPDEGPLLPVHKEPGYQPPTSESPRHSPRKSVVFDALPSLIKRESVSASTSPTKVGVAARRRLSQALSSSFHAISTATAPDILEQAEEGQSPFRSTFSERDRDFLTHRRRKSTPEEMV</sequence>
<feature type="region of interest" description="Disordered" evidence="5">
    <location>
        <begin position="279"/>
        <end position="395"/>
    </location>
</feature>
<name>A0A3M6YNS7_HORWE</name>
<keyword evidence="4 6" id="KW-0472">Membrane</keyword>
<dbReference type="Pfam" id="PF04193">
    <property type="entry name" value="PQ-loop"/>
    <property type="match status" value="2"/>
</dbReference>
<dbReference type="InterPro" id="IPR006603">
    <property type="entry name" value="PQ-loop_rpt"/>
</dbReference>
<feature type="compositionally biased region" description="Low complexity" evidence="5">
    <location>
        <begin position="786"/>
        <end position="798"/>
    </location>
</feature>
<feature type="region of interest" description="Disordered" evidence="5">
    <location>
        <begin position="428"/>
        <end position="477"/>
    </location>
</feature>
<feature type="compositionally biased region" description="Polar residues" evidence="5">
    <location>
        <begin position="295"/>
        <end position="305"/>
    </location>
</feature>
<dbReference type="InterPro" id="IPR051415">
    <property type="entry name" value="LAAT-1"/>
</dbReference>
<protein>
    <recommendedName>
        <fullName evidence="9">PQ loop repeat protein</fullName>
    </recommendedName>
</protein>
<dbReference type="Proteomes" id="UP000282582">
    <property type="component" value="Unassembled WGS sequence"/>
</dbReference>
<feature type="compositionally biased region" description="Polar residues" evidence="5">
    <location>
        <begin position="771"/>
        <end position="785"/>
    </location>
</feature>
<evidence type="ECO:0000256" key="5">
    <source>
        <dbReference type="SAM" id="MobiDB-lite"/>
    </source>
</evidence>
<feature type="compositionally biased region" description="Polar residues" evidence="5">
    <location>
        <begin position="974"/>
        <end position="983"/>
    </location>
</feature>
<feature type="region of interest" description="Disordered" evidence="5">
    <location>
        <begin position="1063"/>
        <end position="1102"/>
    </location>
</feature>
<feature type="transmembrane region" description="Helical" evidence="6">
    <location>
        <begin position="242"/>
        <end position="264"/>
    </location>
</feature>
<feature type="transmembrane region" description="Helical" evidence="6">
    <location>
        <begin position="97"/>
        <end position="119"/>
    </location>
</feature>
<organism evidence="7 8">
    <name type="scientific">Hortaea werneckii</name>
    <name type="common">Black yeast</name>
    <name type="synonym">Cladosporium werneckii</name>
    <dbReference type="NCBI Taxonomy" id="91943"/>
    <lineage>
        <taxon>Eukaryota</taxon>
        <taxon>Fungi</taxon>
        <taxon>Dikarya</taxon>
        <taxon>Ascomycota</taxon>
        <taxon>Pezizomycotina</taxon>
        <taxon>Dothideomycetes</taxon>
        <taxon>Dothideomycetidae</taxon>
        <taxon>Mycosphaerellales</taxon>
        <taxon>Teratosphaeriaceae</taxon>
        <taxon>Hortaea</taxon>
    </lineage>
</organism>
<evidence type="ECO:0000256" key="6">
    <source>
        <dbReference type="SAM" id="Phobius"/>
    </source>
</evidence>
<feature type="region of interest" description="Disordered" evidence="5">
    <location>
        <begin position="770"/>
        <end position="800"/>
    </location>
</feature>
<keyword evidence="3 6" id="KW-1133">Transmembrane helix</keyword>
<dbReference type="VEuPathDB" id="FungiDB:BTJ68_12093"/>
<feature type="transmembrane region" description="Helical" evidence="6">
    <location>
        <begin position="58"/>
        <end position="77"/>
    </location>
</feature>
<feature type="transmembrane region" description="Helical" evidence="6">
    <location>
        <begin position="20"/>
        <end position="38"/>
    </location>
</feature>
<feature type="compositionally biased region" description="Polar residues" evidence="5">
    <location>
        <begin position="954"/>
        <end position="965"/>
    </location>
</feature>
<feature type="transmembrane region" description="Helical" evidence="6">
    <location>
        <begin position="212"/>
        <end position="230"/>
    </location>
</feature>
<evidence type="ECO:0000256" key="3">
    <source>
        <dbReference type="ARBA" id="ARBA00022989"/>
    </source>
</evidence>
<feature type="region of interest" description="Disordered" evidence="5">
    <location>
        <begin position="879"/>
        <end position="1015"/>
    </location>
</feature>
<feature type="transmembrane region" description="Helical" evidence="6">
    <location>
        <begin position="177"/>
        <end position="200"/>
    </location>
</feature>
<evidence type="ECO:0000256" key="2">
    <source>
        <dbReference type="ARBA" id="ARBA00022692"/>
    </source>
</evidence>
<proteinExistence type="predicted"/>
<dbReference type="EMBL" id="QWIK01000527">
    <property type="protein sequence ID" value="RMY04718.1"/>
    <property type="molecule type" value="Genomic_DNA"/>
</dbReference>
<keyword evidence="2 6" id="KW-0812">Transmembrane</keyword>
<evidence type="ECO:0000313" key="7">
    <source>
        <dbReference type="EMBL" id="RMY04718.1"/>
    </source>
</evidence>
<dbReference type="PANTHER" id="PTHR16201">
    <property type="entry name" value="SEVEN TRANSMEMBRANE PROTEIN 1-RELATED"/>
    <property type="match status" value="1"/>
</dbReference>
<evidence type="ECO:0000256" key="4">
    <source>
        <dbReference type="ARBA" id="ARBA00023136"/>
    </source>
</evidence>
<feature type="compositionally biased region" description="Basic and acidic residues" evidence="5">
    <location>
        <begin position="428"/>
        <end position="440"/>
    </location>
</feature>
<accession>A0A3M6YNS7</accession>
<feature type="compositionally biased region" description="Basic and acidic residues" evidence="5">
    <location>
        <begin position="1081"/>
        <end position="1090"/>
    </location>
</feature>
<dbReference type="GO" id="GO:0016020">
    <property type="term" value="C:membrane"/>
    <property type="evidence" value="ECO:0007669"/>
    <property type="project" value="UniProtKB-SubCell"/>
</dbReference>
<evidence type="ECO:0000256" key="1">
    <source>
        <dbReference type="ARBA" id="ARBA00004141"/>
    </source>
</evidence>